<reference evidence="2" key="1">
    <citation type="submission" date="2021-03" db="EMBL/GenBank/DDBJ databases">
        <authorList>
            <person name="Tran Van P."/>
        </authorList>
    </citation>
    <scope>NUCLEOTIDE SEQUENCE</scope>
</reference>
<dbReference type="PANTHER" id="PTHR10943:SF1">
    <property type="entry name" value="26S PROTEASOME NON-ATPASE REGULATORY SUBUNIT 2"/>
    <property type="match status" value="1"/>
</dbReference>
<keyword evidence="3" id="KW-1185">Reference proteome</keyword>
<keyword evidence="1" id="KW-0677">Repeat</keyword>
<evidence type="ECO:0000313" key="3">
    <source>
        <dbReference type="Proteomes" id="UP001153148"/>
    </source>
</evidence>
<evidence type="ECO:0000313" key="2">
    <source>
        <dbReference type="EMBL" id="CAG2065993.1"/>
    </source>
</evidence>
<evidence type="ECO:0000256" key="1">
    <source>
        <dbReference type="ARBA" id="ARBA00022737"/>
    </source>
</evidence>
<gene>
    <name evidence="2" type="ORF">TPAB3V08_LOCUS12936</name>
</gene>
<dbReference type="EMBL" id="CAJPIN010049100">
    <property type="protein sequence ID" value="CAG2065993.1"/>
    <property type="molecule type" value="Genomic_DNA"/>
</dbReference>
<name>A0ABN7PDW5_TIMPD</name>
<proteinExistence type="predicted"/>
<sequence length="95" mass="10557">MAQTMLQICAYAGTGDVLMIQELLHICSEHYSQEEKDESILKNIEKKESEKNLEGEKKHDLSSMQGVATLGVALIAMGEEIGNEMSTRIFGNLVR</sequence>
<comment type="caution">
    <text evidence="2">The sequence shown here is derived from an EMBL/GenBank/DDBJ whole genome shotgun (WGS) entry which is preliminary data.</text>
</comment>
<accession>A0ABN7PDW5</accession>
<feature type="non-terminal residue" evidence="2">
    <location>
        <position position="95"/>
    </location>
</feature>
<organism evidence="2 3">
    <name type="scientific">Timema podura</name>
    <name type="common">Walking stick</name>
    <dbReference type="NCBI Taxonomy" id="61482"/>
    <lineage>
        <taxon>Eukaryota</taxon>
        <taxon>Metazoa</taxon>
        <taxon>Ecdysozoa</taxon>
        <taxon>Arthropoda</taxon>
        <taxon>Hexapoda</taxon>
        <taxon>Insecta</taxon>
        <taxon>Pterygota</taxon>
        <taxon>Neoptera</taxon>
        <taxon>Polyneoptera</taxon>
        <taxon>Phasmatodea</taxon>
        <taxon>Timematodea</taxon>
        <taxon>Timematoidea</taxon>
        <taxon>Timematidae</taxon>
        <taxon>Timema</taxon>
    </lineage>
</organism>
<protein>
    <submittedName>
        <fullName evidence="2">Uncharacterized protein</fullName>
    </submittedName>
</protein>
<dbReference type="PANTHER" id="PTHR10943">
    <property type="entry name" value="26S PROTEASOME NON-ATPASE REGULATORY SUBUNIT"/>
    <property type="match status" value="1"/>
</dbReference>
<dbReference type="Proteomes" id="UP001153148">
    <property type="component" value="Unassembled WGS sequence"/>
</dbReference>